<evidence type="ECO:0000313" key="2">
    <source>
        <dbReference type="Proteomes" id="UP000256970"/>
    </source>
</evidence>
<dbReference type="EMBL" id="FNXT01000370">
    <property type="protein sequence ID" value="SZX64107.1"/>
    <property type="molecule type" value="Genomic_DNA"/>
</dbReference>
<proteinExistence type="predicted"/>
<keyword evidence="2" id="KW-1185">Reference proteome</keyword>
<dbReference type="OrthoDB" id="1841852at2759"/>
<reference evidence="1 2" key="1">
    <citation type="submission" date="2016-10" db="EMBL/GenBank/DDBJ databases">
        <authorList>
            <person name="Cai Z."/>
        </authorList>
    </citation>
    <scope>NUCLEOTIDE SEQUENCE [LARGE SCALE GENOMIC DNA]</scope>
</reference>
<dbReference type="AlphaFoldDB" id="A0A383VF06"/>
<gene>
    <name evidence="1" type="ORF">BQ4739_LOCUS4632</name>
</gene>
<dbReference type="PANTHER" id="PTHR34559:SF1">
    <property type="entry name" value="OS06G0175900 PROTEIN"/>
    <property type="match status" value="1"/>
</dbReference>
<dbReference type="InterPro" id="IPR020101">
    <property type="entry name" value="Cyt_b-c1_8-plants"/>
</dbReference>
<dbReference type="STRING" id="3088.A0A383VF06"/>
<name>A0A383VF06_TETOB</name>
<evidence type="ECO:0000313" key="1">
    <source>
        <dbReference type="EMBL" id="SZX64107.1"/>
    </source>
</evidence>
<protein>
    <submittedName>
        <fullName evidence="1">Uncharacterized protein</fullName>
    </submittedName>
</protein>
<accession>A0A383VF06</accession>
<dbReference type="GO" id="GO:0098803">
    <property type="term" value="C:respiratory chain complex"/>
    <property type="evidence" value="ECO:0007669"/>
    <property type="project" value="InterPro"/>
</dbReference>
<dbReference type="PANTHER" id="PTHR34559">
    <property type="entry name" value="CYTOCHROME B-C1 COMPLEX SUBUNIT 8"/>
    <property type="match status" value="1"/>
</dbReference>
<dbReference type="Proteomes" id="UP000256970">
    <property type="component" value="Unassembled WGS sequence"/>
</dbReference>
<sequence length="73" mass="8471">MAPRMAVPIREIVYTLSPYNQEVVMKGVQKLPGKITKYFKNNWLGLTIFNTVLFGPIVYAEQYVENEKIASRY</sequence>
<dbReference type="Pfam" id="PF10890">
    <property type="entry name" value="Cyt_b-c1_8"/>
    <property type="match status" value="1"/>
</dbReference>
<organism evidence="1 2">
    <name type="scientific">Tetradesmus obliquus</name>
    <name type="common">Green alga</name>
    <name type="synonym">Acutodesmus obliquus</name>
    <dbReference type="NCBI Taxonomy" id="3088"/>
    <lineage>
        <taxon>Eukaryota</taxon>
        <taxon>Viridiplantae</taxon>
        <taxon>Chlorophyta</taxon>
        <taxon>core chlorophytes</taxon>
        <taxon>Chlorophyceae</taxon>
        <taxon>CS clade</taxon>
        <taxon>Sphaeropleales</taxon>
        <taxon>Scenedesmaceae</taxon>
        <taxon>Tetradesmus</taxon>
    </lineage>
</organism>